<sequence length="181" mass="19938">MIKFPLWLNTVTDDMEDKDIDKFLSLCTHNFPKAIFYIGMLHKVQLEGQKTDKKPPNRNVEAVALRDGVPPPGPPLTLRAVEQLTRFIFIPAKDLAAAGASSAPPTRQSHLKENTVGSIPNGGYRCAYQQSGCKVMVVMDGKCCAVRVGVRKSTLRVAIVMEGHFPPKICCNPDAAELTRY</sequence>
<organism evidence="1">
    <name type="scientific">Timema cristinae</name>
    <name type="common">Walking stick</name>
    <dbReference type="NCBI Taxonomy" id="61476"/>
    <lineage>
        <taxon>Eukaryota</taxon>
        <taxon>Metazoa</taxon>
        <taxon>Ecdysozoa</taxon>
        <taxon>Arthropoda</taxon>
        <taxon>Hexapoda</taxon>
        <taxon>Insecta</taxon>
        <taxon>Pterygota</taxon>
        <taxon>Neoptera</taxon>
        <taxon>Polyneoptera</taxon>
        <taxon>Phasmatodea</taxon>
        <taxon>Timematodea</taxon>
        <taxon>Timematoidea</taxon>
        <taxon>Timematidae</taxon>
        <taxon>Timema</taxon>
    </lineage>
</organism>
<proteinExistence type="predicted"/>
<reference evidence="1" key="1">
    <citation type="submission" date="2020-11" db="EMBL/GenBank/DDBJ databases">
        <authorList>
            <person name="Tran Van P."/>
        </authorList>
    </citation>
    <scope>NUCLEOTIDE SEQUENCE</scope>
</reference>
<protein>
    <submittedName>
        <fullName evidence="1">Uncharacterized protein</fullName>
    </submittedName>
</protein>
<accession>A0A7R9H9R1</accession>
<dbReference type="EMBL" id="OC323573">
    <property type="protein sequence ID" value="CAD7413257.1"/>
    <property type="molecule type" value="Genomic_DNA"/>
</dbReference>
<gene>
    <name evidence="1" type="ORF">TCEB3V08_LOCUS11700</name>
</gene>
<dbReference type="AlphaFoldDB" id="A0A7R9H9R1"/>
<evidence type="ECO:0000313" key="1">
    <source>
        <dbReference type="EMBL" id="CAD7413257.1"/>
    </source>
</evidence>
<name>A0A7R9H9R1_TIMCR</name>